<evidence type="ECO:0000313" key="3">
    <source>
        <dbReference type="EMBL" id="HCB75350.1"/>
    </source>
</evidence>
<gene>
    <name evidence="3" type="ORF">DEP91_04135</name>
</gene>
<sequence>MADSDDLPDNEIMEAAKHARAVKDRRSATGANPPLPSEGKKWQIATVAGVGIGSAALAAALIYSNRGSRRKG</sequence>
<evidence type="ECO:0000256" key="2">
    <source>
        <dbReference type="SAM" id="Phobius"/>
    </source>
</evidence>
<evidence type="ECO:0000313" key="4">
    <source>
        <dbReference type="Proteomes" id="UP000262699"/>
    </source>
</evidence>
<feature type="compositionally biased region" description="Basic and acidic residues" evidence="1">
    <location>
        <begin position="14"/>
        <end position="27"/>
    </location>
</feature>
<comment type="caution">
    <text evidence="3">The sequence shown here is derived from an EMBL/GenBank/DDBJ whole genome shotgun (WGS) entry which is preliminary data.</text>
</comment>
<proteinExistence type="predicted"/>
<name>A0A3D0W9K8_9SPHN</name>
<feature type="region of interest" description="Disordered" evidence="1">
    <location>
        <begin position="1"/>
        <end position="39"/>
    </location>
</feature>
<dbReference type="Proteomes" id="UP000262699">
    <property type="component" value="Unassembled WGS sequence"/>
</dbReference>
<evidence type="ECO:0000256" key="1">
    <source>
        <dbReference type="SAM" id="MobiDB-lite"/>
    </source>
</evidence>
<dbReference type="AlphaFoldDB" id="A0A3D0W9K8"/>
<keyword evidence="2" id="KW-1133">Transmembrane helix</keyword>
<dbReference type="EMBL" id="DOYJ01000120">
    <property type="protein sequence ID" value="HCB75350.1"/>
    <property type="molecule type" value="Genomic_DNA"/>
</dbReference>
<accession>A0A3D0W9K8</accession>
<organism evidence="3 4">
    <name type="scientific">Sphingomonas bacterium</name>
    <dbReference type="NCBI Taxonomy" id="1895847"/>
    <lineage>
        <taxon>Bacteria</taxon>
        <taxon>Pseudomonadati</taxon>
        <taxon>Pseudomonadota</taxon>
        <taxon>Alphaproteobacteria</taxon>
        <taxon>Sphingomonadales</taxon>
        <taxon>Sphingomonadaceae</taxon>
        <taxon>Sphingomonas</taxon>
    </lineage>
</organism>
<keyword evidence="2" id="KW-0812">Transmembrane</keyword>
<feature type="transmembrane region" description="Helical" evidence="2">
    <location>
        <begin position="42"/>
        <end position="63"/>
    </location>
</feature>
<reference evidence="3 4" key="1">
    <citation type="journal article" date="2018" name="Nat. Biotechnol.">
        <title>A standardized bacterial taxonomy based on genome phylogeny substantially revises the tree of life.</title>
        <authorList>
            <person name="Parks D.H."/>
            <person name="Chuvochina M."/>
            <person name="Waite D.W."/>
            <person name="Rinke C."/>
            <person name="Skarshewski A."/>
            <person name="Chaumeil P.A."/>
            <person name="Hugenholtz P."/>
        </authorList>
    </citation>
    <scope>NUCLEOTIDE SEQUENCE [LARGE SCALE GENOMIC DNA]</scope>
    <source>
        <strain evidence="3">UBA9015</strain>
    </source>
</reference>
<protein>
    <submittedName>
        <fullName evidence="3">Uncharacterized protein</fullName>
    </submittedName>
</protein>
<feature type="compositionally biased region" description="Acidic residues" evidence="1">
    <location>
        <begin position="1"/>
        <end position="12"/>
    </location>
</feature>
<keyword evidence="2" id="KW-0472">Membrane</keyword>